<protein>
    <recommendedName>
        <fullName evidence="3">Sulfotransferase</fullName>
        <ecNumber evidence="3">2.8.2.-</ecNumber>
    </recommendedName>
</protein>
<feature type="non-terminal residue" evidence="5">
    <location>
        <position position="71"/>
    </location>
</feature>
<evidence type="ECO:0000313" key="6">
    <source>
        <dbReference type="Proteomes" id="UP000518911"/>
    </source>
</evidence>
<dbReference type="Gene3D" id="3.40.50.300">
    <property type="entry name" value="P-loop containing nucleotide triphosphate hydrolases"/>
    <property type="match status" value="1"/>
</dbReference>
<dbReference type="AlphaFoldDB" id="A0A7L3W735"/>
<dbReference type="EMBL" id="VZUJ01046178">
    <property type="protein sequence ID" value="NXV72316.1"/>
    <property type="molecule type" value="Genomic_DNA"/>
</dbReference>
<feature type="non-terminal residue" evidence="5">
    <location>
        <position position="1"/>
    </location>
</feature>
<gene>
    <name evidence="5" type="primary">Sult2b1_1</name>
    <name evidence="5" type="ORF">ATLROG_R14839</name>
</gene>
<dbReference type="Proteomes" id="UP000518911">
    <property type="component" value="Unassembled WGS sequence"/>
</dbReference>
<comment type="caution">
    <text evidence="5">The sequence shown here is derived from an EMBL/GenBank/DDBJ whole genome shotgun (WGS) entry which is preliminary data.</text>
</comment>
<name>A0A7L3W735_9GRUI</name>
<accession>A0A7L3W735</accession>
<dbReference type="InterPro" id="IPR027417">
    <property type="entry name" value="P-loop_NTPase"/>
</dbReference>
<proteinExistence type="inferred from homology"/>
<feature type="domain" description="Sulfotransferase" evidence="4">
    <location>
        <begin position="2"/>
        <end position="69"/>
    </location>
</feature>
<reference evidence="5 6" key="1">
    <citation type="submission" date="2019-09" db="EMBL/GenBank/DDBJ databases">
        <title>Bird 10,000 Genomes (B10K) Project - Family phase.</title>
        <authorList>
            <person name="Zhang G."/>
        </authorList>
    </citation>
    <scope>NUCLEOTIDE SEQUENCE [LARGE SCALE GENOMIC DNA]</scope>
    <source>
        <strain evidence="5">OUT-0055</strain>
        <tissue evidence="5">Blood</tissue>
    </source>
</reference>
<dbReference type="SUPFAM" id="SSF52540">
    <property type="entry name" value="P-loop containing nucleoside triphosphate hydrolases"/>
    <property type="match status" value="1"/>
</dbReference>
<evidence type="ECO:0000256" key="1">
    <source>
        <dbReference type="ARBA" id="ARBA00005771"/>
    </source>
</evidence>
<evidence type="ECO:0000259" key="4">
    <source>
        <dbReference type="Pfam" id="PF00685"/>
    </source>
</evidence>
<dbReference type="Pfam" id="PF00685">
    <property type="entry name" value="Sulfotransfer_1"/>
    <property type="match status" value="1"/>
</dbReference>
<sequence length="71" mass="7988">RLGAFLGCPLGLETLGALEQHCSFVAMRDNAMANYTLIPPEIMDHSQGRFMRKGVVGDWHHHFTPEQNSCF</sequence>
<organism evidence="5 6">
    <name type="scientific">Atlantisia rogersi</name>
    <name type="common">Inaccessible Island rail</name>
    <dbReference type="NCBI Taxonomy" id="2478892"/>
    <lineage>
        <taxon>Eukaryota</taxon>
        <taxon>Metazoa</taxon>
        <taxon>Chordata</taxon>
        <taxon>Craniata</taxon>
        <taxon>Vertebrata</taxon>
        <taxon>Euteleostomi</taxon>
        <taxon>Archelosauria</taxon>
        <taxon>Archosauria</taxon>
        <taxon>Dinosauria</taxon>
        <taxon>Saurischia</taxon>
        <taxon>Theropoda</taxon>
        <taxon>Coelurosauria</taxon>
        <taxon>Aves</taxon>
        <taxon>Neognathae</taxon>
        <taxon>Neoaves</taxon>
        <taxon>Gruiformes</taxon>
        <taxon>Rallidae</taxon>
        <taxon>Atlantisia</taxon>
    </lineage>
</organism>
<keyword evidence="2 3" id="KW-0808">Transferase</keyword>
<dbReference type="InterPro" id="IPR000863">
    <property type="entry name" value="Sulfotransferase_dom"/>
</dbReference>
<dbReference type="OrthoDB" id="205623at2759"/>
<dbReference type="GO" id="GO:0008146">
    <property type="term" value="F:sulfotransferase activity"/>
    <property type="evidence" value="ECO:0007669"/>
    <property type="project" value="InterPro"/>
</dbReference>
<dbReference type="EC" id="2.8.2.-" evidence="3"/>
<dbReference type="PANTHER" id="PTHR11783">
    <property type="entry name" value="SULFOTRANSFERASE SULT"/>
    <property type="match status" value="1"/>
</dbReference>
<comment type="similarity">
    <text evidence="1 3">Belongs to the sulfotransferase 1 family.</text>
</comment>
<evidence type="ECO:0000256" key="3">
    <source>
        <dbReference type="RuleBase" id="RU361155"/>
    </source>
</evidence>
<keyword evidence="6" id="KW-1185">Reference proteome</keyword>
<evidence type="ECO:0000313" key="5">
    <source>
        <dbReference type="EMBL" id="NXV72316.1"/>
    </source>
</evidence>
<evidence type="ECO:0000256" key="2">
    <source>
        <dbReference type="ARBA" id="ARBA00022679"/>
    </source>
</evidence>